<proteinExistence type="predicted"/>
<protein>
    <submittedName>
        <fullName evidence="1">Uncharacterized protein</fullName>
    </submittedName>
</protein>
<reference evidence="1 2" key="1">
    <citation type="submission" date="2017-09" db="EMBL/GenBank/DDBJ databases">
        <title>Bacterial strain isolated from the female urinary microbiota.</title>
        <authorList>
            <person name="Thomas-White K."/>
            <person name="Kumar N."/>
            <person name="Forster S."/>
            <person name="Putonti C."/>
            <person name="Lawley T."/>
            <person name="Wolfe A.J."/>
        </authorList>
    </citation>
    <scope>NUCLEOTIDE SEQUENCE [LARGE SCALE GENOMIC DNA]</scope>
    <source>
        <strain evidence="1 2">UMB0536</strain>
    </source>
</reference>
<name>A0A2N6QQB9_9BACT</name>
<dbReference type="Proteomes" id="UP000235564">
    <property type="component" value="Unassembled WGS sequence"/>
</dbReference>
<evidence type="ECO:0000313" key="1">
    <source>
        <dbReference type="EMBL" id="PMC23892.1"/>
    </source>
</evidence>
<accession>A0A2N6QQB9</accession>
<comment type="caution">
    <text evidence="1">The sequence shown here is derived from an EMBL/GenBank/DDBJ whole genome shotgun (WGS) entry which is preliminary data.</text>
</comment>
<dbReference type="EMBL" id="PNGJ01000006">
    <property type="protein sequence ID" value="PMC23892.1"/>
    <property type="molecule type" value="Genomic_DNA"/>
</dbReference>
<sequence length="79" mass="8761">MPVNLQRIAGQKHANWPLKAMIFKLKLVGYPAHPTGDSCKMLIVSDMRMLFILGVFVTSGEVVCKFAKHGEVGCQEKSE</sequence>
<evidence type="ECO:0000313" key="2">
    <source>
        <dbReference type="Proteomes" id="UP000235564"/>
    </source>
</evidence>
<dbReference type="AlphaFoldDB" id="A0A2N6QQB9"/>
<organism evidence="1 2">
    <name type="scientific">Hoylesella buccalis</name>
    <dbReference type="NCBI Taxonomy" id="28127"/>
    <lineage>
        <taxon>Bacteria</taxon>
        <taxon>Pseudomonadati</taxon>
        <taxon>Bacteroidota</taxon>
        <taxon>Bacteroidia</taxon>
        <taxon>Bacteroidales</taxon>
        <taxon>Prevotellaceae</taxon>
        <taxon>Hoylesella</taxon>
    </lineage>
</organism>
<gene>
    <name evidence="1" type="ORF">CJ231_08325</name>
</gene>